<gene>
    <name evidence="16" type="ORF">J2T57_001863</name>
</gene>
<evidence type="ECO:0000313" key="16">
    <source>
        <dbReference type="EMBL" id="MCP1674725.1"/>
    </source>
</evidence>
<dbReference type="GO" id="GO:0046654">
    <property type="term" value="P:tetrahydrofolate biosynthetic process"/>
    <property type="evidence" value="ECO:0007669"/>
    <property type="project" value="TreeGrafter"/>
</dbReference>
<comment type="subunit">
    <text evidence="5">Homodimer.</text>
</comment>
<reference evidence="16" key="1">
    <citation type="submission" date="2022-03" db="EMBL/GenBank/DDBJ databases">
        <title>Genomic Encyclopedia of Type Strains, Phase III (KMG-III): the genomes of soil and plant-associated and newly described type strains.</title>
        <authorList>
            <person name="Whitman W."/>
        </authorList>
    </citation>
    <scope>NUCLEOTIDE SEQUENCE</scope>
    <source>
        <strain evidence="16">ANL 6-2</strain>
    </source>
</reference>
<keyword evidence="17" id="KW-1185">Reference proteome</keyword>
<dbReference type="Gene3D" id="3.20.20.20">
    <property type="entry name" value="Dihydropteroate synthase-like"/>
    <property type="match status" value="1"/>
</dbReference>
<proteinExistence type="inferred from homology"/>
<accession>A0AAE3G2P2</accession>
<comment type="cofactor">
    <cofactor evidence="2 14">
        <name>Mg(2+)</name>
        <dbReference type="ChEBI" id="CHEBI:18420"/>
    </cofactor>
</comment>
<evidence type="ECO:0000256" key="5">
    <source>
        <dbReference type="ARBA" id="ARBA00011738"/>
    </source>
</evidence>
<dbReference type="InterPro" id="IPR045031">
    <property type="entry name" value="DHP_synth-like"/>
</dbReference>
<dbReference type="FunFam" id="3.20.20.20:FF:000004">
    <property type="entry name" value="Dihydropteroate synthase"/>
    <property type="match status" value="1"/>
</dbReference>
<dbReference type="GO" id="GO:0005829">
    <property type="term" value="C:cytosol"/>
    <property type="evidence" value="ECO:0007669"/>
    <property type="project" value="TreeGrafter"/>
</dbReference>
<dbReference type="EMBL" id="JALJXV010000004">
    <property type="protein sequence ID" value="MCP1674725.1"/>
    <property type="molecule type" value="Genomic_DNA"/>
</dbReference>
<sequence length="295" mass="31145">MPHVNGGRSTSVSAPAVLDCGGKVLSLDRPRIMGVLNVTPDSFSDAGAYFSLDDALVQAERMIAEGADLIDIGGESTRPGSDSVSVQQELDRVMPVLERLVSAFDVPVSVDTSKPEVMTEAAACGAGMINDVLALRGEGALHAAVATGLPVCLMHMQGQPRTMQDNPHYEDVVGEVMAFLGERVAACAGAGMTRQRLILDPGFGFGKSLAHNYRLLRELGRFVGMGLPVLVGLSRKSMLGRVLDRDVDERLYGSIAAAVLAAREGARIIRVHDVGPTREAIAIVQATLEAESLAV</sequence>
<feature type="domain" description="Pterin-binding" evidence="15">
    <location>
        <begin position="30"/>
        <end position="282"/>
    </location>
</feature>
<dbReference type="PANTHER" id="PTHR20941">
    <property type="entry name" value="FOLATE SYNTHESIS PROTEINS"/>
    <property type="match status" value="1"/>
</dbReference>
<comment type="catalytic activity">
    <reaction evidence="1">
        <text>(7,8-dihydropterin-6-yl)methyl diphosphate + 4-aminobenzoate = 7,8-dihydropteroate + diphosphate</text>
        <dbReference type="Rhea" id="RHEA:19949"/>
        <dbReference type="ChEBI" id="CHEBI:17836"/>
        <dbReference type="ChEBI" id="CHEBI:17839"/>
        <dbReference type="ChEBI" id="CHEBI:33019"/>
        <dbReference type="ChEBI" id="CHEBI:72950"/>
        <dbReference type="EC" id="2.5.1.15"/>
    </reaction>
</comment>
<dbReference type="PROSITE" id="PS50972">
    <property type="entry name" value="PTERIN_BINDING"/>
    <property type="match status" value="1"/>
</dbReference>
<keyword evidence="11 14" id="KW-0289">Folate biosynthesis</keyword>
<dbReference type="GO" id="GO:0004156">
    <property type="term" value="F:dihydropteroate synthase activity"/>
    <property type="evidence" value="ECO:0007669"/>
    <property type="project" value="UniProtKB-EC"/>
</dbReference>
<dbReference type="GO" id="GO:0046872">
    <property type="term" value="F:metal ion binding"/>
    <property type="evidence" value="ECO:0007669"/>
    <property type="project" value="UniProtKB-KW"/>
</dbReference>
<protein>
    <recommendedName>
        <fullName evidence="7 14">Dihydropteroate synthase</fullName>
        <shortName evidence="14">DHPS</shortName>
        <ecNumber evidence="6 14">2.5.1.15</ecNumber>
    </recommendedName>
    <alternativeName>
        <fullName evidence="12 14">Dihydropteroate pyrophosphorylase</fullName>
    </alternativeName>
</protein>
<evidence type="ECO:0000256" key="11">
    <source>
        <dbReference type="ARBA" id="ARBA00022909"/>
    </source>
</evidence>
<keyword evidence="8 14" id="KW-0808">Transferase</keyword>
<evidence type="ECO:0000256" key="9">
    <source>
        <dbReference type="ARBA" id="ARBA00022723"/>
    </source>
</evidence>
<dbReference type="InterPro" id="IPR011005">
    <property type="entry name" value="Dihydropteroate_synth-like_sf"/>
</dbReference>
<organism evidence="16 17">
    <name type="scientific">Natronocella acetinitrilica</name>
    <dbReference type="NCBI Taxonomy" id="414046"/>
    <lineage>
        <taxon>Bacteria</taxon>
        <taxon>Pseudomonadati</taxon>
        <taxon>Pseudomonadota</taxon>
        <taxon>Gammaproteobacteria</taxon>
        <taxon>Chromatiales</taxon>
        <taxon>Ectothiorhodospiraceae</taxon>
        <taxon>Natronocella</taxon>
    </lineage>
</organism>
<evidence type="ECO:0000256" key="14">
    <source>
        <dbReference type="RuleBase" id="RU361205"/>
    </source>
</evidence>
<dbReference type="PANTHER" id="PTHR20941:SF1">
    <property type="entry name" value="FOLIC ACID SYNTHESIS PROTEIN FOL1"/>
    <property type="match status" value="1"/>
</dbReference>
<comment type="caution">
    <text evidence="16">The sequence shown here is derived from an EMBL/GenBank/DDBJ whole genome shotgun (WGS) entry which is preliminary data.</text>
</comment>
<evidence type="ECO:0000256" key="7">
    <source>
        <dbReference type="ARBA" id="ARBA00016919"/>
    </source>
</evidence>
<comment type="pathway">
    <text evidence="3 14">Cofactor biosynthesis; tetrahydrofolate biosynthesis; 7,8-dihydrofolate from 2-amino-4-hydroxy-6-hydroxymethyl-7,8-dihydropteridine diphosphate and 4-aminobenzoate: step 1/2.</text>
</comment>
<dbReference type="PROSITE" id="PS00792">
    <property type="entry name" value="DHPS_1"/>
    <property type="match status" value="1"/>
</dbReference>
<name>A0AAE3G2P2_9GAMM</name>
<evidence type="ECO:0000256" key="4">
    <source>
        <dbReference type="ARBA" id="ARBA00009503"/>
    </source>
</evidence>
<dbReference type="PROSITE" id="PS00793">
    <property type="entry name" value="DHPS_2"/>
    <property type="match status" value="1"/>
</dbReference>
<dbReference type="GO" id="GO:0046656">
    <property type="term" value="P:folic acid biosynthetic process"/>
    <property type="evidence" value="ECO:0007669"/>
    <property type="project" value="UniProtKB-KW"/>
</dbReference>
<evidence type="ECO:0000256" key="2">
    <source>
        <dbReference type="ARBA" id="ARBA00001946"/>
    </source>
</evidence>
<evidence type="ECO:0000256" key="3">
    <source>
        <dbReference type="ARBA" id="ARBA00004763"/>
    </source>
</evidence>
<dbReference type="EC" id="2.5.1.15" evidence="6 14"/>
<comment type="similarity">
    <text evidence="4 14">Belongs to the DHPS family.</text>
</comment>
<evidence type="ECO:0000256" key="6">
    <source>
        <dbReference type="ARBA" id="ARBA00012458"/>
    </source>
</evidence>
<dbReference type="InterPro" id="IPR006390">
    <property type="entry name" value="DHP_synth_dom"/>
</dbReference>
<dbReference type="InterPro" id="IPR000489">
    <property type="entry name" value="Pterin-binding_dom"/>
</dbReference>
<evidence type="ECO:0000256" key="12">
    <source>
        <dbReference type="ARBA" id="ARBA00030193"/>
    </source>
</evidence>
<evidence type="ECO:0000256" key="10">
    <source>
        <dbReference type="ARBA" id="ARBA00022842"/>
    </source>
</evidence>
<evidence type="ECO:0000256" key="1">
    <source>
        <dbReference type="ARBA" id="ARBA00000012"/>
    </source>
</evidence>
<dbReference type="Pfam" id="PF00809">
    <property type="entry name" value="Pterin_bind"/>
    <property type="match status" value="1"/>
</dbReference>
<evidence type="ECO:0000259" key="15">
    <source>
        <dbReference type="PROSITE" id="PS50972"/>
    </source>
</evidence>
<dbReference type="AlphaFoldDB" id="A0AAE3G2P2"/>
<dbReference type="NCBIfam" id="TIGR01496">
    <property type="entry name" value="DHPS"/>
    <property type="match status" value="1"/>
</dbReference>
<dbReference type="SUPFAM" id="SSF51717">
    <property type="entry name" value="Dihydropteroate synthetase-like"/>
    <property type="match status" value="1"/>
</dbReference>
<comment type="function">
    <text evidence="13 14">Catalyzes the condensation of para-aminobenzoate (pABA) with 6-hydroxymethyl-7,8-dihydropterin diphosphate (DHPt-PP) to form 7,8-dihydropteroate (H2Pte), the immediate precursor of folate derivatives.</text>
</comment>
<evidence type="ECO:0000313" key="17">
    <source>
        <dbReference type="Proteomes" id="UP001205843"/>
    </source>
</evidence>
<evidence type="ECO:0000256" key="8">
    <source>
        <dbReference type="ARBA" id="ARBA00022679"/>
    </source>
</evidence>
<evidence type="ECO:0000256" key="13">
    <source>
        <dbReference type="ARBA" id="ARBA00053449"/>
    </source>
</evidence>
<dbReference type="Proteomes" id="UP001205843">
    <property type="component" value="Unassembled WGS sequence"/>
</dbReference>
<dbReference type="CDD" id="cd00739">
    <property type="entry name" value="DHPS"/>
    <property type="match status" value="1"/>
</dbReference>
<keyword evidence="9 14" id="KW-0479">Metal-binding</keyword>
<keyword evidence="10 14" id="KW-0460">Magnesium</keyword>